<protein>
    <submittedName>
        <fullName evidence="1">Uncharacterized protein</fullName>
    </submittedName>
</protein>
<accession>A0A8S2XXT3</accession>
<gene>
    <name evidence="1" type="ORF">BYL167_LOCUS36989</name>
    <name evidence="2" type="ORF">SMN809_LOCUS38203</name>
</gene>
<sequence length="27" mass="2813">MARPAGGASEYDFIFKLVLIGDSAVGK</sequence>
<dbReference type="EMBL" id="CAJOBI010099097">
    <property type="protein sequence ID" value="CAF4579245.1"/>
    <property type="molecule type" value="Genomic_DNA"/>
</dbReference>
<dbReference type="Proteomes" id="UP000676336">
    <property type="component" value="Unassembled WGS sequence"/>
</dbReference>
<dbReference type="EMBL" id="CAJOBH010082321">
    <property type="protein sequence ID" value="CAF4522915.1"/>
    <property type="molecule type" value="Genomic_DNA"/>
</dbReference>
<evidence type="ECO:0000313" key="2">
    <source>
        <dbReference type="EMBL" id="CAF4579245.1"/>
    </source>
</evidence>
<dbReference type="Proteomes" id="UP000681967">
    <property type="component" value="Unassembled WGS sequence"/>
</dbReference>
<comment type="caution">
    <text evidence="1">The sequence shown here is derived from an EMBL/GenBank/DDBJ whole genome shotgun (WGS) entry which is preliminary data.</text>
</comment>
<name>A0A8S2XXT3_9BILA</name>
<feature type="non-terminal residue" evidence="1">
    <location>
        <position position="27"/>
    </location>
</feature>
<dbReference type="AlphaFoldDB" id="A0A8S2XXT3"/>
<proteinExistence type="predicted"/>
<evidence type="ECO:0000313" key="1">
    <source>
        <dbReference type="EMBL" id="CAF4522915.1"/>
    </source>
</evidence>
<evidence type="ECO:0000313" key="3">
    <source>
        <dbReference type="Proteomes" id="UP000681967"/>
    </source>
</evidence>
<organism evidence="1 3">
    <name type="scientific">Rotaria magnacalcarata</name>
    <dbReference type="NCBI Taxonomy" id="392030"/>
    <lineage>
        <taxon>Eukaryota</taxon>
        <taxon>Metazoa</taxon>
        <taxon>Spiralia</taxon>
        <taxon>Gnathifera</taxon>
        <taxon>Rotifera</taxon>
        <taxon>Eurotatoria</taxon>
        <taxon>Bdelloidea</taxon>
        <taxon>Philodinida</taxon>
        <taxon>Philodinidae</taxon>
        <taxon>Rotaria</taxon>
    </lineage>
</organism>
<reference evidence="1" key="1">
    <citation type="submission" date="2021-02" db="EMBL/GenBank/DDBJ databases">
        <authorList>
            <person name="Nowell W R."/>
        </authorList>
    </citation>
    <scope>NUCLEOTIDE SEQUENCE</scope>
</reference>